<evidence type="ECO:0000313" key="3">
    <source>
        <dbReference type="Proteomes" id="UP000593575"/>
    </source>
</evidence>
<organism evidence="2 3">
    <name type="scientific">Gossypium armourianum</name>
    <dbReference type="NCBI Taxonomy" id="34283"/>
    <lineage>
        <taxon>Eukaryota</taxon>
        <taxon>Viridiplantae</taxon>
        <taxon>Streptophyta</taxon>
        <taxon>Embryophyta</taxon>
        <taxon>Tracheophyta</taxon>
        <taxon>Spermatophyta</taxon>
        <taxon>Magnoliopsida</taxon>
        <taxon>eudicotyledons</taxon>
        <taxon>Gunneridae</taxon>
        <taxon>Pentapetalae</taxon>
        <taxon>rosids</taxon>
        <taxon>malvids</taxon>
        <taxon>Malvales</taxon>
        <taxon>Malvaceae</taxon>
        <taxon>Malvoideae</taxon>
        <taxon>Gossypium</taxon>
    </lineage>
</organism>
<dbReference type="AlphaFoldDB" id="A0A7J9KGC7"/>
<protein>
    <submittedName>
        <fullName evidence="2">Uncharacterized protein</fullName>
    </submittedName>
</protein>
<feature type="region of interest" description="Disordered" evidence="1">
    <location>
        <begin position="16"/>
        <end position="61"/>
    </location>
</feature>
<feature type="compositionally biased region" description="Basic and acidic residues" evidence="1">
    <location>
        <begin position="137"/>
        <end position="156"/>
    </location>
</feature>
<evidence type="ECO:0000256" key="1">
    <source>
        <dbReference type="SAM" id="MobiDB-lite"/>
    </source>
</evidence>
<reference evidence="2 3" key="1">
    <citation type="journal article" date="2019" name="Genome Biol. Evol.">
        <title>Insights into the evolution of the New World diploid cottons (Gossypium, subgenus Houzingenia) based on genome sequencing.</title>
        <authorList>
            <person name="Grover C.E."/>
            <person name="Arick M.A. 2nd"/>
            <person name="Thrash A."/>
            <person name="Conover J.L."/>
            <person name="Sanders W.S."/>
            <person name="Peterson D.G."/>
            <person name="Frelichowski J.E."/>
            <person name="Scheffler J.A."/>
            <person name="Scheffler B.E."/>
            <person name="Wendel J.F."/>
        </authorList>
    </citation>
    <scope>NUCLEOTIDE SEQUENCE [LARGE SCALE GENOMIC DNA]</scope>
    <source>
        <strain evidence="2">6</strain>
        <tissue evidence="2">Leaf</tissue>
    </source>
</reference>
<feature type="compositionally biased region" description="Basic residues" evidence="1">
    <location>
        <begin position="52"/>
        <end position="61"/>
    </location>
</feature>
<feature type="region of interest" description="Disordered" evidence="1">
    <location>
        <begin position="137"/>
        <end position="162"/>
    </location>
</feature>
<proteinExistence type="predicted"/>
<name>A0A7J9KGC7_9ROSI</name>
<feature type="compositionally biased region" description="Basic and acidic residues" evidence="1">
    <location>
        <begin position="16"/>
        <end position="37"/>
    </location>
</feature>
<evidence type="ECO:0000313" key="2">
    <source>
        <dbReference type="EMBL" id="MBA0845289.1"/>
    </source>
</evidence>
<dbReference type="Proteomes" id="UP000593575">
    <property type="component" value="Unassembled WGS sequence"/>
</dbReference>
<gene>
    <name evidence="2" type="ORF">Goarm_023272</name>
</gene>
<keyword evidence="3" id="KW-1185">Reference proteome</keyword>
<feature type="compositionally biased region" description="Low complexity" evidence="1">
    <location>
        <begin position="42"/>
        <end position="51"/>
    </location>
</feature>
<feature type="non-terminal residue" evidence="2">
    <location>
        <position position="248"/>
    </location>
</feature>
<comment type="caution">
    <text evidence="2">The sequence shown here is derived from an EMBL/GenBank/DDBJ whole genome shotgun (WGS) entry which is preliminary data.</text>
</comment>
<sequence length="248" mass="27426">MMVVEFVVKLGLGKDKLGSSKSEERGVCKKDHKKDVVDGNDNDNNSGNGKPRVGKKKSKRKRGKLKYFICDGLHMLKKCLKKSTLKEKSVSKALLLGSSARGVEAKDEKKPVECFLCHGSYRLQKCLRKSVIEGKDGADKEPKKLGSSKGKSEAKRAKMSKKKRVKYFLCRGPHELRNCPKQAVVKGKATSELDESSEGLPPKEEVSFSLDLEGKFAMKTMKLGPMRLKLSEASELAKLSARLPPMGE</sequence>
<accession>A0A7J9KGC7</accession>
<dbReference type="EMBL" id="JABFAE010414536">
    <property type="protein sequence ID" value="MBA0845289.1"/>
    <property type="molecule type" value="Genomic_DNA"/>
</dbReference>